<evidence type="ECO:0000256" key="1">
    <source>
        <dbReference type="SAM" id="MobiDB-lite"/>
    </source>
</evidence>
<reference evidence="2 3" key="1">
    <citation type="submission" date="2018-09" db="EMBL/GenBank/DDBJ databases">
        <title>Mesorhizobium carmichaelinearum sp. nov. isolated from Carmichaelinea spp. root nodules in New Zealand.</title>
        <authorList>
            <person name="De Meyer S.E."/>
        </authorList>
    </citation>
    <scope>NUCLEOTIDE SEQUENCE [LARGE SCALE GENOMIC DNA]</scope>
    <source>
        <strain evidence="2 3">ICMP19557</strain>
    </source>
</reference>
<keyword evidence="3" id="KW-1185">Reference proteome</keyword>
<gene>
    <name evidence="2" type="ORF">D3227_34365</name>
</gene>
<proteinExistence type="predicted"/>
<dbReference type="RefSeq" id="WP_120018576.1">
    <property type="nucleotide sequence ID" value="NZ_QZWZ01000052.1"/>
</dbReference>
<protein>
    <submittedName>
        <fullName evidence="2">Uncharacterized protein</fullName>
    </submittedName>
</protein>
<accession>A0A3A5JZE1</accession>
<dbReference type="EMBL" id="QZWZ01000052">
    <property type="protein sequence ID" value="RJT28403.1"/>
    <property type="molecule type" value="Genomic_DNA"/>
</dbReference>
<dbReference type="AlphaFoldDB" id="A0A3A5JZE1"/>
<feature type="compositionally biased region" description="Basic and acidic residues" evidence="1">
    <location>
        <begin position="102"/>
        <end position="122"/>
    </location>
</feature>
<dbReference type="Proteomes" id="UP000272706">
    <property type="component" value="Unassembled WGS sequence"/>
</dbReference>
<comment type="caution">
    <text evidence="2">The sequence shown here is derived from an EMBL/GenBank/DDBJ whole genome shotgun (WGS) entry which is preliminary data.</text>
</comment>
<organism evidence="2 3">
    <name type="scientific">Mesorhizobium waimense</name>
    <dbReference type="NCBI Taxonomy" id="1300307"/>
    <lineage>
        <taxon>Bacteria</taxon>
        <taxon>Pseudomonadati</taxon>
        <taxon>Pseudomonadota</taxon>
        <taxon>Alphaproteobacteria</taxon>
        <taxon>Hyphomicrobiales</taxon>
        <taxon>Phyllobacteriaceae</taxon>
        <taxon>Mesorhizobium</taxon>
    </lineage>
</organism>
<evidence type="ECO:0000313" key="2">
    <source>
        <dbReference type="EMBL" id="RJT28403.1"/>
    </source>
</evidence>
<sequence length="135" mass="15704">MTREISLDHLDRQLERLLSKVDTLLHRLVVKNDPPPSSKSSEQPQQQKLATIDYFIKDMLGYKSRVSYYNHINEPGWPQRVYLAGRKPMLVYDECLAYQRRLMAERDPPPPDKKPELPDGKQRHVGRPAKVPPCS</sequence>
<evidence type="ECO:0000313" key="3">
    <source>
        <dbReference type="Proteomes" id="UP000272706"/>
    </source>
</evidence>
<name>A0A3A5JZE1_9HYPH</name>
<feature type="region of interest" description="Disordered" evidence="1">
    <location>
        <begin position="102"/>
        <end position="135"/>
    </location>
</feature>